<accession>A0A2S9IV57</accession>
<name>A0A2S9IV57_9HYPH</name>
<evidence type="ECO:0008006" key="3">
    <source>
        <dbReference type="Google" id="ProtNLM"/>
    </source>
</evidence>
<protein>
    <recommendedName>
        <fullName evidence="3">Serine protease</fullName>
    </recommendedName>
</protein>
<keyword evidence="2" id="KW-1185">Reference proteome</keyword>
<organism evidence="1 2">
    <name type="scientific">Phyllobacterium phragmitis</name>
    <dbReference type="NCBI Taxonomy" id="2670329"/>
    <lineage>
        <taxon>Bacteria</taxon>
        <taxon>Pseudomonadati</taxon>
        <taxon>Pseudomonadota</taxon>
        <taxon>Alphaproteobacteria</taxon>
        <taxon>Hyphomicrobiales</taxon>
        <taxon>Phyllobacteriaceae</taxon>
        <taxon>Phyllobacterium</taxon>
    </lineage>
</organism>
<proteinExistence type="predicted"/>
<sequence>MNLENQADKTVLSQFARLSVDVNGLTIPGRSIESVLARHAFNLVVNNDDEIFKVSLIGSATAVRFRGRDILLTTQHQLGGVDMSQVAMLTDSGSHIITSGGSRGYDPHPDSDAHDIVAFDFTEPCKDWPVLKKRFFELTRRPPDVPNDQVLAILLSGYPSDDQTYEVHENNHLGLARRHVACLPHSQPSDQALLTVQAVRPLKEHPDGMSGGPAFVIQLEVGGPRAYFAGIILRGGRTYFHILKAGFVFEFLNSAFG</sequence>
<evidence type="ECO:0000313" key="2">
    <source>
        <dbReference type="Proteomes" id="UP000239434"/>
    </source>
</evidence>
<dbReference type="AlphaFoldDB" id="A0A2S9IV57"/>
<dbReference type="EMBL" id="PVBR01000004">
    <property type="protein sequence ID" value="PRD44391.1"/>
    <property type="molecule type" value="Genomic_DNA"/>
</dbReference>
<comment type="caution">
    <text evidence="1">The sequence shown here is derived from an EMBL/GenBank/DDBJ whole genome shotgun (WGS) entry which is preliminary data.</text>
</comment>
<evidence type="ECO:0000313" key="1">
    <source>
        <dbReference type="EMBL" id="PRD44391.1"/>
    </source>
</evidence>
<dbReference type="RefSeq" id="WP_105741277.1">
    <property type="nucleotide sequence ID" value="NZ_PVBR01000004.1"/>
</dbReference>
<reference evidence="1 2" key="1">
    <citation type="submission" date="2018-02" db="EMBL/GenBank/DDBJ databases">
        <title>The draft genome of Phyllobacterium sp. 1N-3.</title>
        <authorList>
            <person name="Liu L."/>
            <person name="Li L."/>
            <person name="Zhang X."/>
            <person name="Wang T."/>
            <person name="Liang L."/>
        </authorList>
    </citation>
    <scope>NUCLEOTIDE SEQUENCE [LARGE SCALE GENOMIC DNA]</scope>
    <source>
        <strain evidence="1 2">1N-3</strain>
    </source>
</reference>
<gene>
    <name evidence="1" type="ORF">C5748_07375</name>
</gene>
<dbReference type="Proteomes" id="UP000239434">
    <property type="component" value="Unassembled WGS sequence"/>
</dbReference>